<dbReference type="EMBL" id="JAUYVU010000004">
    <property type="protein sequence ID" value="MDP2541101.1"/>
    <property type="molecule type" value="Genomic_DNA"/>
</dbReference>
<dbReference type="RefSeq" id="WP_099213924.1">
    <property type="nucleotide sequence ID" value="NZ_JAUYVU010000004.1"/>
</dbReference>
<feature type="binding site" evidence="2">
    <location>
        <position position="150"/>
    </location>
    <ligand>
        <name>substrate</name>
    </ligand>
</feature>
<dbReference type="InterPro" id="IPR020023">
    <property type="entry name" value="PseG"/>
</dbReference>
<feature type="active site" description="Proton acceptor" evidence="1">
    <location>
        <position position="19"/>
    </location>
</feature>
<feature type="binding site" evidence="2">
    <location>
        <position position="253"/>
    </location>
    <ligand>
        <name>substrate</name>
    </ligand>
</feature>
<gene>
    <name evidence="4" type="primary">pseG</name>
    <name evidence="4" type="ORF">CSC81_01105</name>
    <name evidence="3" type="ORF">Q8W23_06370</name>
</gene>
<comment type="caution">
    <text evidence="4">The sequence shown here is derived from an EMBL/GenBank/DDBJ whole genome shotgun (WGS) entry which is preliminary data.</text>
</comment>
<sequence>MKKKILFRADGNSSIGLGHLYRLFGLVEIYKKKYDFVFLTKEDTEVSIIPDNYSVKLIPTEITCNKEPEWIKSNFNSESYIMIVDGYQFKSGYQKSIKEQGIKLIYIDDLVQWHMYADVVINHSLGYKSSDYSSEDYTIFGLGSNYALLRPSFIEESKKNRIIKKVDSVFICFGGADPFGLTIEAVEALKKNIEIKDIHIVIGGAFKDKNKLEAIIKDNPRFKIHQNLSEKKMIEVMRSTNLAIAPSSTILYELCSVKMPILSGFYVDNQERIYKGFLDKGAIFGLGDISSFNRKDFEFALSKFFKTNNIESYCKAQIGLFDGKIEERFLNIIEE</sequence>
<dbReference type="EMBL" id="PDUU01000002">
    <property type="protein sequence ID" value="PHN98814.1"/>
    <property type="molecule type" value="Genomic_DNA"/>
</dbReference>
<dbReference type="Proteomes" id="UP000222163">
    <property type="component" value="Unassembled WGS sequence"/>
</dbReference>
<evidence type="ECO:0000313" key="3">
    <source>
        <dbReference type="EMBL" id="MDP2541101.1"/>
    </source>
</evidence>
<evidence type="ECO:0000256" key="2">
    <source>
        <dbReference type="PIRSR" id="PIRSR620023-2"/>
    </source>
</evidence>
<dbReference type="Gene3D" id="3.40.50.11190">
    <property type="match status" value="1"/>
</dbReference>
<accession>A0A2G1BXV2</accession>
<protein>
    <submittedName>
        <fullName evidence="4">UDP-2,4-diacetamido-2,4, 6-trideoxy-beta-L-altropyranose hydrolase</fullName>
        <ecNumber evidence="3">3.6.1.57</ecNumber>
    </submittedName>
</protein>
<reference evidence="4" key="2">
    <citation type="submission" date="2017-10" db="EMBL/GenBank/DDBJ databases">
        <authorList>
            <person name="Enke T.N."/>
            <person name="Cordero O.X."/>
        </authorList>
    </citation>
    <scope>NUCLEOTIDE SEQUENCE</scope>
    <source>
        <strain evidence="4">4G03</strain>
    </source>
</reference>
<dbReference type="SUPFAM" id="SSF53756">
    <property type="entry name" value="UDP-Glycosyltransferase/glycogen phosphorylase"/>
    <property type="match status" value="1"/>
</dbReference>
<proteinExistence type="predicted"/>
<keyword evidence="6" id="KW-1185">Reference proteome</keyword>
<reference evidence="3 6" key="3">
    <citation type="submission" date="2023-07" db="EMBL/GenBank/DDBJ databases">
        <title>Genome content predicts the carbon catabolic preferences of heterotrophic bacteria.</title>
        <authorList>
            <person name="Gralka M."/>
        </authorList>
    </citation>
    <scope>NUCLEOTIDE SEQUENCE [LARGE SCALE GENOMIC DNA]</scope>
    <source>
        <strain evidence="3 6">4G03</strain>
    </source>
</reference>
<dbReference type="Proteomes" id="UP001242342">
    <property type="component" value="Unassembled WGS sequence"/>
</dbReference>
<evidence type="ECO:0000313" key="5">
    <source>
        <dbReference type="Proteomes" id="UP000222163"/>
    </source>
</evidence>
<dbReference type="GO" id="GO:0016787">
    <property type="term" value="F:hydrolase activity"/>
    <property type="evidence" value="ECO:0007669"/>
    <property type="project" value="UniProtKB-KW"/>
</dbReference>
<evidence type="ECO:0000313" key="4">
    <source>
        <dbReference type="EMBL" id="PHN98814.1"/>
    </source>
</evidence>
<dbReference type="EC" id="3.6.1.57" evidence="3"/>
<dbReference type="Gene3D" id="3.40.50.2000">
    <property type="entry name" value="Glycogen Phosphorylase B"/>
    <property type="match status" value="1"/>
</dbReference>
<evidence type="ECO:0000256" key="1">
    <source>
        <dbReference type="PIRSR" id="PIRSR620023-1"/>
    </source>
</evidence>
<organism evidence="4 5">
    <name type="scientific">Tenacibaculum discolor</name>
    <dbReference type="NCBI Taxonomy" id="361581"/>
    <lineage>
        <taxon>Bacteria</taxon>
        <taxon>Pseudomonadati</taxon>
        <taxon>Bacteroidota</taxon>
        <taxon>Flavobacteriia</taxon>
        <taxon>Flavobacteriales</taxon>
        <taxon>Flavobacteriaceae</taxon>
        <taxon>Tenacibaculum</taxon>
    </lineage>
</organism>
<dbReference type="AlphaFoldDB" id="A0A2G1BXV2"/>
<keyword evidence="4" id="KW-0378">Hydrolase</keyword>
<name>A0A2G1BXV2_9FLAO</name>
<dbReference type="NCBIfam" id="TIGR03590">
    <property type="entry name" value="PseG"/>
    <property type="match status" value="1"/>
</dbReference>
<reference evidence="4 5" key="1">
    <citation type="journal article" date="2016" name="Nat. Commun.">
        <title>Microbial interactions lead to rapid micro-scale successions on model marine particles.</title>
        <authorList>
            <person name="Datta M.S."/>
            <person name="Sliwerska E."/>
            <person name="Gore J."/>
            <person name="Polz M.F."/>
            <person name="Cordero O.X."/>
        </authorList>
    </citation>
    <scope>NUCLEOTIDE SEQUENCE [LARGE SCALE GENOMIC DNA]</scope>
    <source>
        <strain evidence="4 5">4G03</strain>
    </source>
</reference>
<evidence type="ECO:0000313" key="6">
    <source>
        <dbReference type="Proteomes" id="UP001242342"/>
    </source>
</evidence>